<dbReference type="PROSITE" id="PS00723">
    <property type="entry name" value="POLYPRENYL_SYNTHASE_1"/>
    <property type="match status" value="1"/>
</dbReference>
<dbReference type="CDD" id="cd00685">
    <property type="entry name" value="Trans_IPPS_HT"/>
    <property type="match status" value="1"/>
</dbReference>
<dbReference type="PANTHER" id="PTHR12001">
    <property type="entry name" value="GERANYLGERANYL PYROPHOSPHATE SYNTHASE"/>
    <property type="match status" value="1"/>
</dbReference>
<dbReference type="SFLD" id="SFLDS00005">
    <property type="entry name" value="Isoprenoid_Synthase_Type_I"/>
    <property type="match status" value="1"/>
</dbReference>
<protein>
    <submittedName>
        <fullName evidence="2">Polyprenyl synthetase family protein</fullName>
    </submittedName>
</protein>
<dbReference type="Pfam" id="PF00348">
    <property type="entry name" value="polyprenyl_synt"/>
    <property type="match status" value="1"/>
</dbReference>
<keyword evidence="1" id="KW-0479">Metal-binding</keyword>
<gene>
    <name evidence="2" type="ORF">KV110_17515</name>
</gene>
<dbReference type="Proteomes" id="UP000694257">
    <property type="component" value="Chromosome"/>
</dbReference>
<dbReference type="RefSeq" id="WP_218477330.1">
    <property type="nucleotide sequence ID" value="NZ_BAABJN010000015.1"/>
</dbReference>
<accession>A0ABX8RYF3</accession>
<dbReference type="SFLD" id="SFLDG01017">
    <property type="entry name" value="Polyprenyl_Transferase_Like"/>
    <property type="match status" value="1"/>
</dbReference>
<sequence length="302" mass="32348">MAGYHFGWWDRDGFEIDADPGKSLRAALVIASAAACSGGPVDAASAGAAVELVHNFTLVHDDIMDRDLTRRGRPTVWSVWGITDAMLLGDALQALAVRTAVEGCAKHIAAEVVSRLAATMVELCRGQQEDCAFETREGITVNDYLQMVAGKTGALMGCSCALGACCAGADAETVSAMDAFGRRLGLAFQFTDDLLGIWGQPRLSGKPVGNDVKRRKRSLPVVAAIESGTSAGLELAWMFDAEHPLDAEDADRAVELIERAGGRAYTERQAEQQVRRALAELPDRLVTEDLMILAQGVWGREK</sequence>
<reference evidence="2 3" key="1">
    <citation type="submission" date="2021-07" db="EMBL/GenBank/DDBJ databases">
        <title>Whole Genome Sequence of Nocardia Iowensis.</title>
        <authorList>
            <person name="Lamm A."/>
            <person name="Collins-Fairclough A.M."/>
            <person name="Bunk B."/>
            <person name="Sproer C."/>
        </authorList>
    </citation>
    <scope>NUCLEOTIDE SEQUENCE [LARGE SCALE GENOMIC DNA]</scope>
    <source>
        <strain evidence="2 3">NRRL 5646</strain>
    </source>
</reference>
<dbReference type="InterPro" id="IPR033749">
    <property type="entry name" value="Polyprenyl_synt_CS"/>
</dbReference>
<proteinExistence type="predicted"/>
<evidence type="ECO:0000256" key="1">
    <source>
        <dbReference type="ARBA" id="ARBA00022723"/>
    </source>
</evidence>
<dbReference type="EMBL" id="CP078145">
    <property type="protein sequence ID" value="QXN94689.1"/>
    <property type="molecule type" value="Genomic_DNA"/>
</dbReference>
<organism evidence="2 3">
    <name type="scientific">Nocardia iowensis</name>
    <dbReference type="NCBI Taxonomy" id="204891"/>
    <lineage>
        <taxon>Bacteria</taxon>
        <taxon>Bacillati</taxon>
        <taxon>Actinomycetota</taxon>
        <taxon>Actinomycetes</taxon>
        <taxon>Mycobacteriales</taxon>
        <taxon>Nocardiaceae</taxon>
        <taxon>Nocardia</taxon>
    </lineage>
</organism>
<keyword evidence="3" id="KW-1185">Reference proteome</keyword>
<evidence type="ECO:0000313" key="2">
    <source>
        <dbReference type="EMBL" id="QXN94689.1"/>
    </source>
</evidence>
<evidence type="ECO:0000313" key="3">
    <source>
        <dbReference type="Proteomes" id="UP000694257"/>
    </source>
</evidence>
<dbReference type="PANTHER" id="PTHR12001:SF86">
    <property type="entry name" value="GERANYLGERANYL DIPHOSPHATE SYNTHASE"/>
    <property type="match status" value="1"/>
</dbReference>
<name>A0ABX8RYF3_NOCIO</name>
<dbReference type="InterPro" id="IPR000092">
    <property type="entry name" value="Polyprenyl_synt"/>
</dbReference>